<keyword evidence="1" id="KW-0472">Membrane</keyword>
<dbReference type="Proteomes" id="UP000184440">
    <property type="component" value="Unassembled WGS sequence"/>
</dbReference>
<organism evidence="2 3">
    <name type="scientific">Cryptosporangium aurantiacum</name>
    <dbReference type="NCBI Taxonomy" id="134849"/>
    <lineage>
        <taxon>Bacteria</taxon>
        <taxon>Bacillati</taxon>
        <taxon>Actinomycetota</taxon>
        <taxon>Actinomycetes</taxon>
        <taxon>Cryptosporangiales</taxon>
        <taxon>Cryptosporangiaceae</taxon>
        <taxon>Cryptosporangium</taxon>
    </lineage>
</organism>
<evidence type="ECO:0000313" key="3">
    <source>
        <dbReference type="Proteomes" id="UP000184440"/>
    </source>
</evidence>
<dbReference type="OrthoDB" id="3574110at2"/>
<dbReference type="EMBL" id="FRCS01000003">
    <property type="protein sequence ID" value="SHN19858.1"/>
    <property type="molecule type" value="Genomic_DNA"/>
</dbReference>
<feature type="transmembrane region" description="Helical" evidence="1">
    <location>
        <begin position="156"/>
        <end position="175"/>
    </location>
</feature>
<gene>
    <name evidence="2" type="ORF">SAMN05443668_103604</name>
</gene>
<evidence type="ECO:0000313" key="2">
    <source>
        <dbReference type="EMBL" id="SHN19858.1"/>
    </source>
</evidence>
<name>A0A1M7PRB0_9ACTN</name>
<accession>A0A1M7PRB0</accession>
<sequence>MTQWVILAVGVVLCFLGVGSAHVMVLTSGFGACWLLAVAVDVDPLPALLIALCGALLLWLLVLLLAMLVPRRRPFSSAQWWAPCSGRCSSRWSRTATSASLPSRSACRSGYSRVSNSPVTPPRWLVWLAALAGAGLILNARGRPVDEDVLPRDESFITFFAPMGIWVTVALLGFVTQRVLMARKASS</sequence>
<dbReference type="RefSeq" id="WP_073256780.1">
    <property type="nucleotide sequence ID" value="NZ_FRCS01000003.1"/>
</dbReference>
<proteinExistence type="predicted"/>
<dbReference type="AlphaFoldDB" id="A0A1M7PRB0"/>
<keyword evidence="3" id="KW-1185">Reference proteome</keyword>
<keyword evidence="1" id="KW-0812">Transmembrane</keyword>
<evidence type="ECO:0000256" key="1">
    <source>
        <dbReference type="SAM" id="Phobius"/>
    </source>
</evidence>
<feature type="transmembrane region" description="Helical" evidence="1">
    <location>
        <begin position="124"/>
        <end position="141"/>
    </location>
</feature>
<protein>
    <submittedName>
        <fullName evidence="2">Uncharacterized protein</fullName>
    </submittedName>
</protein>
<reference evidence="2 3" key="1">
    <citation type="submission" date="2016-11" db="EMBL/GenBank/DDBJ databases">
        <authorList>
            <person name="Jaros S."/>
            <person name="Januszkiewicz K."/>
            <person name="Wedrychowicz H."/>
        </authorList>
    </citation>
    <scope>NUCLEOTIDE SEQUENCE [LARGE SCALE GENOMIC DNA]</scope>
    <source>
        <strain evidence="2 3">DSM 46144</strain>
    </source>
</reference>
<keyword evidence="1" id="KW-1133">Transmembrane helix</keyword>
<feature type="transmembrane region" description="Helical" evidence="1">
    <location>
        <begin position="45"/>
        <end position="69"/>
    </location>
</feature>